<dbReference type="PRINTS" id="PR00060">
    <property type="entry name" value="RIBOSOMALL16"/>
</dbReference>
<comment type="similarity">
    <text evidence="1 4">Belongs to the universal ribosomal protein uL16 family.</text>
</comment>
<dbReference type="PROSITE" id="PS00701">
    <property type="entry name" value="RIBOSOMAL_L16_2"/>
    <property type="match status" value="1"/>
</dbReference>
<dbReference type="GO" id="GO:0005762">
    <property type="term" value="C:mitochondrial large ribosomal subunit"/>
    <property type="evidence" value="ECO:0007669"/>
    <property type="project" value="TreeGrafter"/>
</dbReference>
<evidence type="ECO:0000256" key="3">
    <source>
        <dbReference type="ARBA" id="ARBA00023274"/>
    </source>
</evidence>
<dbReference type="GO" id="GO:0032543">
    <property type="term" value="P:mitochondrial translation"/>
    <property type="evidence" value="ECO:0007669"/>
    <property type="project" value="TreeGrafter"/>
</dbReference>
<dbReference type="GO" id="GO:0003735">
    <property type="term" value="F:structural constituent of ribosome"/>
    <property type="evidence" value="ECO:0007669"/>
    <property type="project" value="InterPro"/>
</dbReference>
<keyword evidence="7" id="KW-1185">Reference proteome</keyword>
<evidence type="ECO:0000256" key="4">
    <source>
        <dbReference type="RuleBase" id="RU004413"/>
    </source>
</evidence>
<dbReference type="InterPro" id="IPR016180">
    <property type="entry name" value="Ribosomal_uL16_dom"/>
</dbReference>
<evidence type="ECO:0000313" key="6">
    <source>
        <dbReference type="EMBL" id="POS86131.1"/>
    </source>
</evidence>
<dbReference type="CDD" id="cd01433">
    <property type="entry name" value="Ribosomal_L16_L10e"/>
    <property type="match status" value="1"/>
</dbReference>
<dbReference type="NCBIfam" id="TIGR01164">
    <property type="entry name" value="rplP_bact"/>
    <property type="match status" value="1"/>
</dbReference>
<evidence type="ECO:0000256" key="1">
    <source>
        <dbReference type="ARBA" id="ARBA00008931"/>
    </source>
</evidence>
<feature type="region of interest" description="Disordered" evidence="5">
    <location>
        <begin position="48"/>
        <end position="78"/>
    </location>
</feature>
<dbReference type="InterPro" id="IPR000114">
    <property type="entry name" value="Ribosomal_uL16_bact-type"/>
</dbReference>
<dbReference type="PANTHER" id="PTHR12220:SF13">
    <property type="entry name" value="LARGE RIBOSOMAL SUBUNIT PROTEIN UL16M"/>
    <property type="match status" value="1"/>
</dbReference>
<keyword evidence="2 4" id="KW-0689">Ribosomal protein</keyword>
<dbReference type="AlphaFoldDB" id="A0A2S4PVR6"/>
<dbReference type="STRING" id="225359.A0A2S4PVR6"/>
<protein>
    <submittedName>
        <fullName evidence="6">Uncharacterized protein</fullName>
    </submittedName>
</protein>
<proteinExistence type="inferred from homology"/>
<dbReference type="SUPFAM" id="SSF54686">
    <property type="entry name" value="Ribosomal protein L16p/L10e"/>
    <property type="match status" value="1"/>
</dbReference>
<dbReference type="EMBL" id="PEDP01000405">
    <property type="protein sequence ID" value="POS86131.1"/>
    <property type="molecule type" value="Genomic_DNA"/>
</dbReference>
<reference evidence="6 7" key="1">
    <citation type="submission" date="2017-10" db="EMBL/GenBank/DDBJ databases">
        <title>Development of genomic resources for the powdery mildew, Erysiphe pulchra.</title>
        <authorList>
            <person name="Wadl P.A."/>
            <person name="Mack B.M."/>
            <person name="Moore G."/>
            <person name="Beltz S.B."/>
        </authorList>
    </citation>
    <scope>NUCLEOTIDE SEQUENCE [LARGE SCALE GENOMIC DNA]</scope>
    <source>
        <strain evidence="6">Cflorida</strain>
    </source>
</reference>
<dbReference type="InterPro" id="IPR020798">
    <property type="entry name" value="Ribosomal_uL16_CS"/>
</dbReference>
<evidence type="ECO:0000256" key="2">
    <source>
        <dbReference type="ARBA" id="ARBA00022980"/>
    </source>
</evidence>
<dbReference type="InterPro" id="IPR047873">
    <property type="entry name" value="Ribosomal_uL16"/>
</dbReference>
<dbReference type="Gene3D" id="3.90.1170.10">
    <property type="entry name" value="Ribosomal protein L10e/L16"/>
    <property type="match status" value="1"/>
</dbReference>
<dbReference type="FunFam" id="3.90.1170.10:FF:000003">
    <property type="entry name" value="54S ribosomal protein L16, mitochondrial"/>
    <property type="match status" value="1"/>
</dbReference>
<gene>
    <name evidence="6" type="ORF">EPUL_001361</name>
</gene>
<accession>A0A2S4PVR6</accession>
<dbReference type="PANTHER" id="PTHR12220">
    <property type="entry name" value="50S/60S RIBOSOMAL PROTEIN L16"/>
    <property type="match status" value="1"/>
</dbReference>
<comment type="caution">
    <text evidence="6">The sequence shown here is derived from an EMBL/GenBank/DDBJ whole genome shotgun (WGS) entry which is preliminary data.</text>
</comment>
<organism evidence="6 7">
    <name type="scientific">Erysiphe pulchra</name>
    <dbReference type="NCBI Taxonomy" id="225359"/>
    <lineage>
        <taxon>Eukaryota</taxon>
        <taxon>Fungi</taxon>
        <taxon>Dikarya</taxon>
        <taxon>Ascomycota</taxon>
        <taxon>Pezizomycotina</taxon>
        <taxon>Leotiomycetes</taxon>
        <taxon>Erysiphales</taxon>
        <taxon>Erysiphaceae</taxon>
        <taxon>Erysiphe</taxon>
    </lineage>
</organism>
<keyword evidence="3 4" id="KW-0687">Ribonucleoprotein</keyword>
<sequence length="222" mass="24841">MNAASGSRITLLSKSINFSLIPIHLYRNISQTPICSLGQRNFSNSATRPGNWLLPSHHEEKKSRKGRPHVATGGSSRGTTIMWGDFGLRLSDHHRRIPSSALKIGEDAIKVRLKGMRYRLYKRVCANIGVYTKGNEVRMGKGKGSFDHWTSRVAVSRIIFELKGDIHEQVARDAFRLAGNKMPGKYEFVRKGDPPVVGITPLNGITLEELKRPRRKIPLSTS</sequence>
<evidence type="ECO:0000256" key="5">
    <source>
        <dbReference type="SAM" id="MobiDB-lite"/>
    </source>
</evidence>
<dbReference type="InterPro" id="IPR036920">
    <property type="entry name" value="Ribosomal_uL16_sf"/>
</dbReference>
<dbReference type="OrthoDB" id="268521at2759"/>
<name>A0A2S4PVR6_9PEZI</name>
<dbReference type="GO" id="GO:0019843">
    <property type="term" value="F:rRNA binding"/>
    <property type="evidence" value="ECO:0007669"/>
    <property type="project" value="InterPro"/>
</dbReference>
<dbReference type="Pfam" id="PF00252">
    <property type="entry name" value="Ribosomal_L16"/>
    <property type="match status" value="1"/>
</dbReference>
<dbReference type="Proteomes" id="UP000237438">
    <property type="component" value="Unassembled WGS sequence"/>
</dbReference>
<evidence type="ECO:0000313" key="7">
    <source>
        <dbReference type="Proteomes" id="UP000237438"/>
    </source>
</evidence>